<evidence type="ECO:0000313" key="3">
    <source>
        <dbReference type="Proteomes" id="UP000183015"/>
    </source>
</evidence>
<dbReference type="InterPro" id="IPR041581">
    <property type="entry name" value="Glyoxalase_6"/>
</dbReference>
<dbReference type="AlphaFoldDB" id="A0A1H7PNB0"/>
<reference evidence="3" key="1">
    <citation type="submission" date="2016-10" db="EMBL/GenBank/DDBJ databases">
        <authorList>
            <person name="Varghese N."/>
        </authorList>
    </citation>
    <scope>NUCLEOTIDE SEQUENCE [LARGE SCALE GENOMIC DNA]</scope>
    <source>
        <strain evidence="3">DSM 45096 / BCRC 16803 / CGMCC 4.1857 / CIP 109030 / JCM 12277 / KCTC 19219 / NBRC 100920 / 33214</strain>
    </source>
</reference>
<dbReference type="PANTHER" id="PTHR36503">
    <property type="entry name" value="BLR2520 PROTEIN"/>
    <property type="match status" value="1"/>
</dbReference>
<dbReference type="EMBL" id="FOAZ01000008">
    <property type="protein sequence ID" value="SEL36884.1"/>
    <property type="molecule type" value="Genomic_DNA"/>
</dbReference>
<dbReference type="Gene3D" id="3.10.180.10">
    <property type="entry name" value="2,3-Dihydroxybiphenyl 1,2-Dioxygenase, domain 1"/>
    <property type="match status" value="2"/>
</dbReference>
<dbReference type="InterPro" id="IPR029068">
    <property type="entry name" value="Glyas_Bleomycin-R_OHBP_Dase"/>
</dbReference>
<name>A0A1H7PNB0_STRJI</name>
<dbReference type="PANTHER" id="PTHR36503:SF1">
    <property type="entry name" value="BLR2520 PROTEIN"/>
    <property type="match status" value="1"/>
</dbReference>
<gene>
    <name evidence="2" type="ORF">SAMN05414137_10828</name>
</gene>
<protein>
    <recommendedName>
        <fullName evidence="1">Glyoxalase-like domain-containing protein</fullName>
    </recommendedName>
</protein>
<dbReference type="Proteomes" id="UP000183015">
    <property type="component" value="Unassembled WGS sequence"/>
</dbReference>
<proteinExistence type="predicted"/>
<dbReference type="STRING" id="235985.SAMN05414137_10828"/>
<accession>A0A1H7PNB0</accession>
<dbReference type="SUPFAM" id="SSF54593">
    <property type="entry name" value="Glyoxalase/Bleomycin resistance protein/Dihydroxybiphenyl dioxygenase"/>
    <property type="match status" value="1"/>
</dbReference>
<keyword evidence="3" id="KW-1185">Reference proteome</keyword>
<evidence type="ECO:0000259" key="1">
    <source>
        <dbReference type="Pfam" id="PF18029"/>
    </source>
</evidence>
<dbReference type="Pfam" id="PF18029">
    <property type="entry name" value="Glyoxalase_6"/>
    <property type="match status" value="1"/>
</dbReference>
<dbReference type="eggNOG" id="COG0346">
    <property type="taxonomic scope" value="Bacteria"/>
</dbReference>
<organism evidence="2 3">
    <name type="scientific">Streptacidiphilus jiangxiensis</name>
    <dbReference type="NCBI Taxonomy" id="235985"/>
    <lineage>
        <taxon>Bacteria</taxon>
        <taxon>Bacillati</taxon>
        <taxon>Actinomycetota</taxon>
        <taxon>Actinomycetes</taxon>
        <taxon>Kitasatosporales</taxon>
        <taxon>Streptomycetaceae</taxon>
        <taxon>Streptacidiphilus</taxon>
    </lineage>
</organism>
<evidence type="ECO:0000313" key="2">
    <source>
        <dbReference type="EMBL" id="SEL36884.1"/>
    </source>
</evidence>
<sequence length="213" mass="22017">MTSKDLSTIASVTLDVADTEAAQRFYSAAFGLGARLRLRAAEAPSTGFRGFTLSLVVAQPADVDALVGAALEAGATALKPASKSMWGYGGTVQAPDGNVWKIATSAKKNTGPATKHVDQFVVLLGVADVGASKRFYVEHGLAVGKSFGPMYVEFATAEESPVKLGLYRRRALAKDAGVSPEGTGPHGLAVTGTLGAFTDLDDYLWEAPVPAAA</sequence>
<feature type="domain" description="Glyoxalase-like" evidence="1">
    <location>
        <begin position="11"/>
        <end position="102"/>
    </location>
</feature>